<dbReference type="GO" id="GO:0000155">
    <property type="term" value="F:phosphorelay sensor kinase activity"/>
    <property type="evidence" value="ECO:0007669"/>
    <property type="project" value="InterPro"/>
</dbReference>
<keyword evidence="10" id="KW-1133">Transmembrane helix</keyword>
<dbReference type="EMBL" id="FNGA01000005">
    <property type="protein sequence ID" value="SDL46148.1"/>
    <property type="molecule type" value="Genomic_DNA"/>
</dbReference>
<dbReference type="EC" id="2.7.13.3" evidence="3"/>
<dbReference type="InterPro" id="IPR000700">
    <property type="entry name" value="PAS-assoc_C"/>
</dbReference>
<dbReference type="PANTHER" id="PTHR43065:SF46">
    <property type="entry name" value="C4-DICARBOXYLATE TRANSPORT SENSOR PROTEIN DCTB"/>
    <property type="match status" value="1"/>
</dbReference>
<evidence type="ECO:0000259" key="13">
    <source>
        <dbReference type="PROSITE" id="PS50113"/>
    </source>
</evidence>
<dbReference type="InterPro" id="IPR036097">
    <property type="entry name" value="HisK_dim/P_sf"/>
</dbReference>
<dbReference type="GO" id="GO:0005524">
    <property type="term" value="F:ATP binding"/>
    <property type="evidence" value="ECO:0007669"/>
    <property type="project" value="UniProtKB-KW"/>
</dbReference>
<feature type="domain" description="PAS" evidence="12">
    <location>
        <begin position="396"/>
        <end position="453"/>
    </location>
</feature>
<dbReference type="InterPro" id="IPR013656">
    <property type="entry name" value="PAS_4"/>
</dbReference>
<reference evidence="16" key="1">
    <citation type="submission" date="2016-10" db="EMBL/GenBank/DDBJ databases">
        <authorList>
            <person name="Varghese N."/>
            <person name="Submissions S."/>
        </authorList>
    </citation>
    <scope>NUCLEOTIDE SEQUENCE [LARGE SCALE GENOMIC DNA]</scope>
    <source>
        <strain evidence="16">DSM 16995</strain>
    </source>
</reference>
<evidence type="ECO:0000259" key="14">
    <source>
        <dbReference type="PROSITE" id="PS50885"/>
    </source>
</evidence>
<evidence type="ECO:0000313" key="16">
    <source>
        <dbReference type="Proteomes" id="UP000199053"/>
    </source>
</evidence>
<evidence type="ECO:0000256" key="5">
    <source>
        <dbReference type="ARBA" id="ARBA00022679"/>
    </source>
</evidence>
<dbReference type="SUPFAM" id="SSF158472">
    <property type="entry name" value="HAMP domain-like"/>
    <property type="match status" value="1"/>
</dbReference>
<dbReference type="InterPro" id="IPR036890">
    <property type="entry name" value="HATPase_C_sf"/>
</dbReference>
<keyword evidence="5" id="KW-0808">Transferase</keyword>
<dbReference type="Gene3D" id="3.30.450.290">
    <property type="match status" value="1"/>
</dbReference>
<name>A0A1G9K8P8_9BACT</name>
<dbReference type="SUPFAM" id="SSF55785">
    <property type="entry name" value="PYP-like sensor domain (PAS domain)"/>
    <property type="match status" value="2"/>
</dbReference>
<dbReference type="Pfam" id="PF00512">
    <property type="entry name" value="HisKA"/>
    <property type="match status" value="1"/>
</dbReference>
<dbReference type="CDD" id="cd00130">
    <property type="entry name" value="PAS"/>
    <property type="match status" value="2"/>
</dbReference>
<dbReference type="SMART" id="SM00304">
    <property type="entry name" value="HAMP"/>
    <property type="match status" value="1"/>
</dbReference>
<dbReference type="PROSITE" id="PS50112">
    <property type="entry name" value="PAS"/>
    <property type="match status" value="1"/>
</dbReference>
<keyword evidence="10" id="KW-0472">Membrane</keyword>
<dbReference type="RefSeq" id="WP_092162517.1">
    <property type="nucleotide sequence ID" value="NZ_FNGA01000005.1"/>
</dbReference>
<dbReference type="Gene3D" id="1.10.287.130">
    <property type="match status" value="1"/>
</dbReference>
<feature type="transmembrane region" description="Helical" evidence="10">
    <location>
        <begin position="12"/>
        <end position="36"/>
    </location>
</feature>
<dbReference type="PANTHER" id="PTHR43065">
    <property type="entry name" value="SENSOR HISTIDINE KINASE"/>
    <property type="match status" value="1"/>
</dbReference>
<dbReference type="PROSITE" id="PS50109">
    <property type="entry name" value="HIS_KIN"/>
    <property type="match status" value="1"/>
</dbReference>
<dbReference type="PRINTS" id="PR00344">
    <property type="entry name" value="BCTRLSENSOR"/>
</dbReference>
<dbReference type="GO" id="GO:0016020">
    <property type="term" value="C:membrane"/>
    <property type="evidence" value="ECO:0007669"/>
    <property type="project" value="UniProtKB-SubCell"/>
</dbReference>
<dbReference type="PROSITE" id="PS50885">
    <property type="entry name" value="HAMP"/>
    <property type="match status" value="1"/>
</dbReference>
<dbReference type="InterPro" id="IPR004358">
    <property type="entry name" value="Sig_transdc_His_kin-like_C"/>
</dbReference>
<dbReference type="Pfam" id="PF00672">
    <property type="entry name" value="HAMP"/>
    <property type="match status" value="1"/>
</dbReference>
<gene>
    <name evidence="15" type="ORF">SAMN05660337_2986</name>
</gene>
<evidence type="ECO:0000256" key="10">
    <source>
        <dbReference type="SAM" id="Phobius"/>
    </source>
</evidence>
<evidence type="ECO:0000256" key="3">
    <source>
        <dbReference type="ARBA" id="ARBA00012438"/>
    </source>
</evidence>
<dbReference type="STRING" id="246191.SAMN05660337_2986"/>
<evidence type="ECO:0000259" key="12">
    <source>
        <dbReference type="PROSITE" id="PS50112"/>
    </source>
</evidence>
<dbReference type="SUPFAM" id="SSF47384">
    <property type="entry name" value="Homodimeric domain of signal transducing histidine kinase"/>
    <property type="match status" value="1"/>
</dbReference>
<organism evidence="15 16">
    <name type="scientific">Maridesulfovibrio ferrireducens</name>
    <dbReference type="NCBI Taxonomy" id="246191"/>
    <lineage>
        <taxon>Bacteria</taxon>
        <taxon>Pseudomonadati</taxon>
        <taxon>Thermodesulfobacteriota</taxon>
        <taxon>Desulfovibrionia</taxon>
        <taxon>Desulfovibrionales</taxon>
        <taxon>Desulfovibrionaceae</taxon>
        <taxon>Maridesulfovibrio</taxon>
    </lineage>
</organism>
<evidence type="ECO:0000256" key="2">
    <source>
        <dbReference type="ARBA" id="ARBA00004370"/>
    </source>
</evidence>
<sequence>MFKRLRESLIMKMILSGGITLLLSVMLWTSFNVLFFKKNITDNVMSDIAMLSDTILLSLNYAMMLDSEEDIKEVIQNISKQREIKSIRIYNKKGQIVFSNKPAEINTVVDLKTVPCWTCHQYDPIPVTMSLTERSRMQTVNGEKSISIMTPIANSEGCAPGPCHIHSKDERLLGLLDMEVSMEKKNSMIATFEQSNIAIALIVFMATFAALIVYAYNFIFKPISKLITATKDIGSDKEFVEVDLEQSDEIGALSKAFNMMGRQVMEKHRELIKQKEEYRNLFHNVPCLVSVVDLNFRVIRQNKAYEEHFGKPDGRHCYQINKDRDKKCVECPVERTFLDLSPHMSEESGLSKTGKPIHWIVYTSPIMDHSGKIVAAMEMMIDITPRKELEERLAASEQRYHAIFDSIPGAVFVLDGDTLEILNCNDPVASMYGYSSEEILGTNFTELFREEERPDYDHLLKIKKEIGPCTQITKSNKHIYVIMRISPAHFHNNKTLIVTCSDVTKKLEAEHQLIQASKMTTLGEMASGVAHELNQPLAILKTISNLLMRKVSRNQTIEPEILHEMAEGVDTHVDRASKIIDHMREFGRKADLKTMPVQVNEVLTRGFEFFSQQLRERNIDVVWELDKDLPFIMADSNRLEQVVINLLINARDAIEEHWADSCPLSDDKKIFIATYFTNTKVIIEICDTGPGIPETIQDRLFEPFFTTKDVGKGTGLGLSISYGIVQDYKGTIQAASRDGKGACFTIAFPREDVDGKGISS</sequence>
<keyword evidence="9" id="KW-0902">Two-component regulatory system</keyword>
<evidence type="ECO:0000313" key="15">
    <source>
        <dbReference type="EMBL" id="SDL46148.1"/>
    </source>
</evidence>
<dbReference type="AlphaFoldDB" id="A0A1G9K8P8"/>
<dbReference type="CDD" id="cd06225">
    <property type="entry name" value="HAMP"/>
    <property type="match status" value="1"/>
</dbReference>
<feature type="transmembrane region" description="Helical" evidence="10">
    <location>
        <begin position="197"/>
        <end position="216"/>
    </location>
</feature>
<evidence type="ECO:0000256" key="8">
    <source>
        <dbReference type="ARBA" id="ARBA00022840"/>
    </source>
</evidence>
<evidence type="ECO:0000259" key="11">
    <source>
        <dbReference type="PROSITE" id="PS50109"/>
    </source>
</evidence>
<dbReference type="SMART" id="SM00388">
    <property type="entry name" value="HisKA"/>
    <property type="match status" value="1"/>
</dbReference>
<dbReference type="InterPro" id="IPR003661">
    <property type="entry name" value="HisK_dim/P_dom"/>
</dbReference>
<dbReference type="SUPFAM" id="SSF55874">
    <property type="entry name" value="ATPase domain of HSP90 chaperone/DNA topoisomerase II/histidine kinase"/>
    <property type="match status" value="1"/>
</dbReference>
<evidence type="ECO:0000256" key="9">
    <source>
        <dbReference type="ARBA" id="ARBA00023012"/>
    </source>
</evidence>
<keyword evidence="16" id="KW-1185">Reference proteome</keyword>
<evidence type="ECO:0000256" key="7">
    <source>
        <dbReference type="ARBA" id="ARBA00022777"/>
    </source>
</evidence>
<comment type="catalytic activity">
    <reaction evidence="1">
        <text>ATP + protein L-histidine = ADP + protein N-phospho-L-histidine.</text>
        <dbReference type="EC" id="2.7.13.3"/>
    </reaction>
</comment>
<keyword evidence="4" id="KW-0597">Phosphoprotein</keyword>
<dbReference type="InterPro" id="IPR000014">
    <property type="entry name" value="PAS"/>
</dbReference>
<feature type="domain" description="Histidine kinase" evidence="11">
    <location>
        <begin position="528"/>
        <end position="752"/>
    </location>
</feature>
<dbReference type="PROSITE" id="PS50113">
    <property type="entry name" value="PAC"/>
    <property type="match status" value="1"/>
</dbReference>
<evidence type="ECO:0000256" key="6">
    <source>
        <dbReference type="ARBA" id="ARBA00022741"/>
    </source>
</evidence>
<dbReference type="Proteomes" id="UP000199053">
    <property type="component" value="Unassembled WGS sequence"/>
</dbReference>
<dbReference type="InterPro" id="IPR003660">
    <property type="entry name" value="HAMP_dom"/>
</dbReference>
<dbReference type="Pfam" id="PF08448">
    <property type="entry name" value="PAS_4"/>
    <property type="match status" value="1"/>
</dbReference>
<feature type="domain" description="PAC" evidence="13">
    <location>
        <begin position="343"/>
        <end position="395"/>
    </location>
</feature>
<protein>
    <recommendedName>
        <fullName evidence="3">histidine kinase</fullName>
        <ecNumber evidence="3">2.7.13.3</ecNumber>
    </recommendedName>
</protein>
<keyword evidence="8" id="KW-0067">ATP-binding</keyword>
<dbReference type="OrthoDB" id="9805967at2"/>
<dbReference type="CDD" id="cd00082">
    <property type="entry name" value="HisKA"/>
    <property type="match status" value="1"/>
</dbReference>
<dbReference type="NCBIfam" id="TIGR00229">
    <property type="entry name" value="sensory_box"/>
    <property type="match status" value="2"/>
</dbReference>
<evidence type="ECO:0000256" key="1">
    <source>
        <dbReference type="ARBA" id="ARBA00000085"/>
    </source>
</evidence>
<dbReference type="InterPro" id="IPR035965">
    <property type="entry name" value="PAS-like_dom_sf"/>
</dbReference>
<dbReference type="Gene3D" id="6.10.340.10">
    <property type="match status" value="1"/>
</dbReference>
<dbReference type="Pfam" id="PF13426">
    <property type="entry name" value="PAS_9"/>
    <property type="match status" value="1"/>
</dbReference>
<dbReference type="Gene3D" id="3.30.450.20">
    <property type="entry name" value="PAS domain"/>
    <property type="match status" value="2"/>
</dbReference>
<dbReference type="InterPro" id="IPR003594">
    <property type="entry name" value="HATPase_dom"/>
</dbReference>
<evidence type="ECO:0000256" key="4">
    <source>
        <dbReference type="ARBA" id="ARBA00022553"/>
    </source>
</evidence>
<comment type="subcellular location">
    <subcellularLocation>
        <location evidence="2">Membrane</location>
    </subcellularLocation>
</comment>
<proteinExistence type="predicted"/>
<keyword evidence="10" id="KW-0812">Transmembrane</keyword>
<keyword evidence="7" id="KW-0418">Kinase</keyword>
<dbReference type="Pfam" id="PF02518">
    <property type="entry name" value="HATPase_c"/>
    <property type="match status" value="1"/>
</dbReference>
<feature type="domain" description="HAMP" evidence="14">
    <location>
        <begin position="217"/>
        <end position="269"/>
    </location>
</feature>
<accession>A0A1G9K8P8</accession>
<dbReference type="Gene3D" id="3.30.565.10">
    <property type="entry name" value="Histidine kinase-like ATPase, C-terminal domain"/>
    <property type="match status" value="1"/>
</dbReference>
<dbReference type="SMART" id="SM00387">
    <property type="entry name" value="HATPase_c"/>
    <property type="match status" value="1"/>
</dbReference>
<dbReference type="InterPro" id="IPR005467">
    <property type="entry name" value="His_kinase_dom"/>
</dbReference>
<keyword evidence="6" id="KW-0547">Nucleotide-binding</keyword>
<dbReference type="SMART" id="SM00091">
    <property type="entry name" value="PAS"/>
    <property type="match status" value="2"/>
</dbReference>